<evidence type="ECO:0000256" key="1">
    <source>
        <dbReference type="ARBA" id="ARBA00004173"/>
    </source>
</evidence>
<evidence type="ECO:0000256" key="2">
    <source>
        <dbReference type="ARBA" id="ARBA00022603"/>
    </source>
</evidence>
<evidence type="ECO:0000256" key="4">
    <source>
        <dbReference type="ARBA" id="ARBA00023128"/>
    </source>
</evidence>
<keyword evidence="4" id="KW-0496">Mitochondrion</keyword>
<keyword evidence="3" id="KW-0808">Transferase</keyword>
<feature type="region of interest" description="Disordered" evidence="5">
    <location>
        <begin position="204"/>
        <end position="223"/>
    </location>
</feature>
<comment type="caution">
    <text evidence="7">The sequence shown here is derived from an EMBL/GenBank/DDBJ whole genome shotgun (WGS) entry which is preliminary data.</text>
</comment>
<organism evidence="7">
    <name type="scientific">mine drainage metagenome</name>
    <dbReference type="NCBI Taxonomy" id="410659"/>
    <lineage>
        <taxon>unclassified sequences</taxon>
        <taxon>metagenomes</taxon>
        <taxon>ecological metagenomes</taxon>
    </lineage>
</organism>
<evidence type="ECO:0008006" key="8">
    <source>
        <dbReference type="Google" id="ProtNLM"/>
    </source>
</evidence>
<evidence type="ECO:0000256" key="5">
    <source>
        <dbReference type="SAM" id="MobiDB-lite"/>
    </source>
</evidence>
<dbReference type="InterPro" id="IPR029063">
    <property type="entry name" value="SAM-dependent_MTases_sf"/>
</dbReference>
<dbReference type="PANTHER" id="PTHR12049:SF7">
    <property type="entry name" value="PROTEIN ARGININE METHYLTRANSFERASE NDUFAF7, MITOCHONDRIAL"/>
    <property type="match status" value="1"/>
</dbReference>
<dbReference type="EMBL" id="CABM01000067">
    <property type="protein sequence ID" value="CBH99108.1"/>
    <property type="molecule type" value="Genomic_DNA"/>
</dbReference>
<dbReference type="InterPro" id="IPR003788">
    <property type="entry name" value="NDUFAF7"/>
</dbReference>
<accession>E6PW01</accession>
<keyword evidence="6" id="KW-1133">Transmembrane helix</keyword>
<dbReference type="GO" id="GO:0032259">
    <property type="term" value="P:methylation"/>
    <property type="evidence" value="ECO:0007669"/>
    <property type="project" value="UniProtKB-KW"/>
</dbReference>
<sequence>MHQASHCRSRRLAAFRPLHAPLWAALGLGYYAAAPGVLGAWGGSSDFVTAPELTPLFAATLARQVAAAAQAEGLATVVEFGAGSGRLACDLLAALHAEGWLPAQYAIVEVSAAMRARQQEAVATLPAPLRERIVWWDALPARFDAVVIGNEVLDAMPVKLARRTQQGWVERGVVESAPEPAASRQAPRGGQENSGAAQRFLETAPEPAASRQAPRGGQENSGAAQRFLETAPEPAASRQAPRGGQGNSGAAQRFLENNDTEQPLAWAERATGVAPRPSMRALPLGAVTEIHQAAEAFISTLAEHLGRGLLLFIDYGFPAHEYDHPQRSGGTLRCHRAHRAHDDPLWQPGASDITAHVDFSGIAQAAAQAGLELLGYTSQARFLLNCGLLDLLGAAVAAGQQGETGAPRNRAGLAQTAAVQKLLSEAEMGELFKVIALGRGLRAPLMGFDQGDRRAALALHDTAEGPP</sequence>
<feature type="region of interest" description="Disordered" evidence="5">
    <location>
        <begin position="171"/>
        <end position="196"/>
    </location>
</feature>
<dbReference type="Gene3D" id="3.40.50.12710">
    <property type="match status" value="1"/>
</dbReference>
<keyword evidence="6" id="KW-0812">Transmembrane</keyword>
<keyword evidence="6" id="KW-0472">Membrane</keyword>
<protein>
    <recommendedName>
        <fullName evidence="8">S-adenosyl-L-methionine-dependent methyltransferase</fullName>
    </recommendedName>
</protein>
<dbReference type="InterPro" id="IPR038375">
    <property type="entry name" value="NDUFAF7_sf"/>
</dbReference>
<dbReference type="PANTHER" id="PTHR12049">
    <property type="entry name" value="PROTEIN ARGININE METHYLTRANSFERASE NDUFAF7, MITOCHONDRIAL"/>
    <property type="match status" value="1"/>
</dbReference>
<dbReference type="SUPFAM" id="SSF53335">
    <property type="entry name" value="S-adenosyl-L-methionine-dependent methyltransferases"/>
    <property type="match status" value="1"/>
</dbReference>
<evidence type="ECO:0000313" key="7">
    <source>
        <dbReference type="EMBL" id="CBH99108.1"/>
    </source>
</evidence>
<dbReference type="GO" id="GO:0035243">
    <property type="term" value="F:protein-arginine omega-N symmetric methyltransferase activity"/>
    <property type="evidence" value="ECO:0007669"/>
    <property type="project" value="TreeGrafter"/>
</dbReference>
<dbReference type="AlphaFoldDB" id="E6PW01"/>
<proteinExistence type="predicted"/>
<gene>
    <name evidence="7" type="ORF">CARN2_0285</name>
</gene>
<name>E6PW01_9ZZZZ</name>
<reference evidence="7" key="1">
    <citation type="submission" date="2009-10" db="EMBL/GenBank/DDBJ databases">
        <title>Diversity of trophic interactions inside an arsenic-rich microbial ecosystem.</title>
        <authorList>
            <person name="Bertin P.N."/>
            <person name="Heinrich-Salmeron A."/>
            <person name="Pelletier E."/>
            <person name="Goulhen-Chollet F."/>
            <person name="Arsene-Ploetze F."/>
            <person name="Gallien S."/>
            <person name="Calteau A."/>
            <person name="Vallenet D."/>
            <person name="Casiot C."/>
            <person name="Chane-Woon-Ming B."/>
            <person name="Giloteaux L."/>
            <person name="Barakat M."/>
            <person name="Bonnefoy V."/>
            <person name="Bruneel O."/>
            <person name="Chandler M."/>
            <person name="Cleiss J."/>
            <person name="Duran R."/>
            <person name="Elbaz-Poulichet F."/>
            <person name="Fonknechten N."/>
            <person name="Lauga B."/>
            <person name="Mornico D."/>
            <person name="Ortet P."/>
            <person name="Schaeffer C."/>
            <person name="Siguier P."/>
            <person name="Alexander Thil Smith A."/>
            <person name="Van Dorsselaer A."/>
            <person name="Weissenbach J."/>
            <person name="Medigue C."/>
            <person name="Le Paslier D."/>
        </authorList>
    </citation>
    <scope>NUCLEOTIDE SEQUENCE</scope>
</reference>
<evidence type="ECO:0000256" key="6">
    <source>
        <dbReference type="SAM" id="Phobius"/>
    </source>
</evidence>
<dbReference type="Pfam" id="PF02636">
    <property type="entry name" value="Methyltransf_28"/>
    <property type="match status" value="1"/>
</dbReference>
<keyword evidence="2" id="KW-0489">Methyltransferase</keyword>
<feature type="region of interest" description="Disordered" evidence="5">
    <location>
        <begin position="231"/>
        <end position="251"/>
    </location>
</feature>
<feature type="transmembrane region" description="Helical" evidence="6">
    <location>
        <begin position="20"/>
        <end position="41"/>
    </location>
</feature>
<comment type="subcellular location">
    <subcellularLocation>
        <location evidence="1">Mitochondrion</location>
    </subcellularLocation>
</comment>
<evidence type="ECO:0000256" key="3">
    <source>
        <dbReference type="ARBA" id="ARBA00022679"/>
    </source>
</evidence>
<dbReference type="GO" id="GO:0005739">
    <property type="term" value="C:mitochondrion"/>
    <property type="evidence" value="ECO:0007669"/>
    <property type="project" value="UniProtKB-SubCell"/>
</dbReference>